<dbReference type="STRING" id="397948.Cmaq_0922"/>
<reference evidence="1 2" key="1">
    <citation type="submission" date="2007-10" db="EMBL/GenBank/DDBJ databases">
        <title>Complete sequence of Caldivirga maquilingensis IC-167.</title>
        <authorList>
            <consortium name="US DOE Joint Genome Institute"/>
            <person name="Copeland A."/>
            <person name="Lucas S."/>
            <person name="Lapidus A."/>
            <person name="Barry K."/>
            <person name="Glavina del Rio T."/>
            <person name="Dalin E."/>
            <person name="Tice H."/>
            <person name="Pitluck S."/>
            <person name="Saunders E."/>
            <person name="Brettin T."/>
            <person name="Bruce D."/>
            <person name="Detter J.C."/>
            <person name="Han C."/>
            <person name="Schmutz J."/>
            <person name="Larimer F."/>
            <person name="Land M."/>
            <person name="Hauser L."/>
            <person name="Kyrpides N."/>
            <person name="Ivanova N."/>
            <person name="Biddle J.F."/>
            <person name="Zhang Z."/>
            <person name="Fitz-Gibbon S.T."/>
            <person name="Lowe T.M."/>
            <person name="Saltikov C."/>
            <person name="House C.H."/>
            <person name="Richardson P."/>
        </authorList>
    </citation>
    <scope>NUCLEOTIDE SEQUENCE [LARGE SCALE GENOMIC DNA]</scope>
    <source>
        <strain evidence="2">ATCC 700844 / DSM 13496 / JCM 10307 / IC-167</strain>
    </source>
</reference>
<proteinExistence type="predicted"/>
<gene>
    <name evidence="1" type="ordered locus">Cmaq_0922</name>
</gene>
<protein>
    <recommendedName>
        <fullName evidence="3">THUMP domain-containing protein</fullName>
    </recommendedName>
</protein>
<organism evidence="1 2">
    <name type="scientific">Caldivirga maquilingensis (strain ATCC 700844 / DSM 13496 / JCM 10307 / IC-167)</name>
    <dbReference type="NCBI Taxonomy" id="397948"/>
    <lineage>
        <taxon>Archaea</taxon>
        <taxon>Thermoproteota</taxon>
        <taxon>Thermoprotei</taxon>
        <taxon>Thermoproteales</taxon>
        <taxon>Thermoproteaceae</taxon>
        <taxon>Caldivirga</taxon>
    </lineage>
</organism>
<name>A8MD99_CALMQ</name>
<dbReference type="Proteomes" id="UP000001137">
    <property type="component" value="Chromosome"/>
</dbReference>
<keyword evidence="2" id="KW-1185">Reference proteome</keyword>
<dbReference type="KEGG" id="cma:Cmaq_0922"/>
<sequence>MVNVILATTKPRNSRIAKDLEDYLIVKLGNVKVTKSRFSGLLVIETELDPTLVSRVILRSPFAGTVLFRIVPIIEHINGLNLEDLVNWVLRRINQCGDQRLLVRCRARGHGVSDSGCELELARMLKERGINVGVKSPGCLLLIECWEQGCGVLMDKIDLIKEYALINIK</sequence>
<accession>A8MD99</accession>
<evidence type="ECO:0000313" key="1">
    <source>
        <dbReference type="EMBL" id="ABW01755.1"/>
    </source>
</evidence>
<dbReference type="HOGENOM" id="CLU_1631750_0_0_2"/>
<dbReference type="GeneID" id="5709041"/>
<dbReference type="EMBL" id="CP000852">
    <property type="protein sequence ID" value="ABW01755.1"/>
    <property type="molecule type" value="Genomic_DNA"/>
</dbReference>
<dbReference type="AlphaFoldDB" id="A8MD99"/>
<dbReference type="RefSeq" id="WP_012185974.1">
    <property type="nucleotide sequence ID" value="NC_009954.1"/>
</dbReference>
<dbReference type="SUPFAM" id="SSF143437">
    <property type="entry name" value="THUMP domain-like"/>
    <property type="match status" value="1"/>
</dbReference>
<dbReference type="OrthoDB" id="376013at2157"/>
<evidence type="ECO:0000313" key="2">
    <source>
        <dbReference type="Proteomes" id="UP000001137"/>
    </source>
</evidence>
<evidence type="ECO:0008006" key="3">
    <source>
        <dbReference type="Google" id="ProtNLM"/>
    </source>
</evidence>
<dbReference type="eggNOG" id="arCOG00084">
    <property type="taxonomic scope" value="Archaea"/>
</dbReference>